<evidence type="ECO:0000313" key="2">
    <source>
        <dbReference type="EMBL" id="GAW25871.1"/>
    </source>
</evidence>
<feature type="region of interest" description="Disordered" evidence="1">
    <location>
        <begin position="50"/>
        <end position="72"/>
    </location>
</feature>
<dbReference type="EMBL" id="DF977460">
    <property type="protein sequence ID" value="GAW25871.1"/>
    <property type="molecule type" value="Genomic_DNA"/>
</dbReference>
<sequence length="72" mass="7597">MHKHDRTALDVLLGSGIIDRQVNEALRAERDGLLMTSALLHDGAEADKAASGERKAITTISEGSPLTPGADM</sequence>
<gene>
    <name evidence="2" type="ORF">SAMD00023353_1500010</name>
</gene>
<organism evidence="2">
    <name type="scientific">Rosellinia necatrix</name>
    <name type="common">White root-rot fungus</name>
    <dbReference type="NCBI Taxonomy" id="77044"/>
    <lineage>
        <taxon>Eukaryota</taxon>
        <taxon>Fungi</taxon>
        <taxon>Dikarya</taxon>
        <taxon>Ascomycota</taxon>
        <taxon>Pezizomycotina</taxon>
        <taxon>Sordariomycetes</taxon>
        <taxon>Xylariomycetidae</taxon>
        <taxon>Xylariales</taxon>
        <taxon>Xylariaceae</taxon>
        <taxon>Rosellinia</taxon>
    </lineage>
</organism>
<accession>A0A1S8A733</accession>
<proteinExistence type="predicted"/>
<name>A0A1S8A733_ROSNE</name>
<evidence type="ECO:0000256" key="1">
    <source>
        <dbReference type="SAM" id="MobiDB-lite"/>
    </source>
</evidence>
<reference evidence="2" key="1">
    <citation type="submission" date="2016-03" db="EMBL/GenBank/DDBJ databases">
        <title>Draft genome sequence of Rosellinia necatrix.</title>
        <authorList>
            <person name="Kanematsu S."/>
        </authorList>
    </citation>
    <scope>NUCLEOTIDE SEQUENCE [LARGE SCALE GENOMIC DNA]</scope>
    <source>
        <strain evidence="2">W97</strain>
    </source>
</reference>
<evidence type="ECO:0000313" key="3">
    <source>
        <dbReference type="Proteomes" id="UP000054516"/>
    </source>
</evidence>
<keyword evidence="3" id="KW-1185">Reference proteome</keyword>
<dbReference type="Proteomes" id="UP000054516">
    <property type="component" value="Unassembled WGS sequence"/>
</dbReference>
<dbReference type="AlphaFoldDB" id="A0A1S8A733"/>
<protein>
    <submittedName>
        <fullName evidence="2">Uncharacterized protein</fullName>
    </submittedName>
</protein>